<dbReference type="AlphaFoldDB" id="A0A368VT51"/>
<dbReference type="Gene3D" id="3.30.160.60">
    <property type="entry name" value="Classic Zinc Finger"/>
    <property type="match status" value="1"/>
</dbReference>
<dbReference type="RefSeq" id="WP_114381782.1">
    <property type="nucleotide sequence ID" value="NZ_QPJD01000012.1"/>
</dbReference>
<reference evidence="2 3" key="1">
    <citation type="submission" date="2018-07" db="EMBL/GenBank/DDBJ databases">
        <title>Genomic Encyclopedia of Type Strains, Phase III (KMG-III): the genomes of soil and plant-associated and newly described type strains.</title>
        <authorList>
            <person name="Whitman W."/>
        </authorList>
    </citation>
    <scope>NUCLEOTIDE SEQUENCE [LARGE SCALE GENOMIC DNA]</scope>
    <source>
        <strain evidence="2 3">CECT 7506</strain>
    </source>
</reference>
<keyword evidence="3" id="KW-1185">Reference proteome</keyword>
<name>A0A368VT51_9BACL</name>
<evidence type="ECO:0000313" key="2">
    <source>
        <dbReference type="EMBL" id="RCW44221.1"/>
    </source>
</evidence>
<dbReference type="SUPFAM" id="SSF57667">
    <property type="entry name" value="beta-beta-alpha zinc fingers"/>
    <property type="match status" value="1"/>
</dbReference>
<dbReference type="InterPro" id="IPR013087">
    <property type="entry name" value="Znf_C2H2_type"/>
</dbReference>
<dbReference type="SMART" id="SM00355">
    <property type="entry name" value="ZnF_C2H2"/>
    <property type="match status" value="1"/>
</dbReference>
<comment type="caution">
    <text evidence="2">The sequence shown here is derived from an EMBL/GenBank/DDBJ whole genome shotgun (WGS) entry which is preliminary data.</text>
</comment>
<feature type="domain" description="C2H2-type" evidence="1">
    <location>
        <begin position="36"/>
        <end position="59"/>
    </location>
</feature>
<accession>A0A368VT51</accession>
<evidence type="ECO:0000259" key="1">
    <source>
        <dbReference type="SMART" id="SM00355"/>
    </source>
</evidence>
<proteinExistence type="predicted"/>
<evidence type="ECO:0000313" key="3">
    <source>
        <dbReference type="Proteomes" id="UP000252415"/>
    </source>
</evidence>
<dbReference type="EMBL" id="QPJD01000012">
    <property type="protein sequence ID" value="RCW44221.1"/>
    <property type="molecule type" value="Genomic_DNA"/>
</dbReference>
<dbReference type="InterPro" id="IPR036236">
    <property type="entry name" value="Znf_C2H2_sf"/>
</dbReference>
<protein>
    <recommendedName>
        <fullName evidence="1">C2H2-type domain-containing protein</fullName>
    </recommendedName>
</protein>
<organism evidence="2 3">
    <name type="scientific">Paenibacillus prosopidis</name>
    <dbReference type="NCBI Taxonomy" id="630520"/>
    <lineage>
        <taxon>Bacteria</taxon>
        <taxon>Bacillati</taxon>
        <taxon>Bacillota</taxon>
        <taxon>Bacilli</taxon>
        <taxon>Bacillales</taxon>
        <taxon>Paenibacillaceae</taxon>
        <taxon>Paenibacillus</taxon>
    </lineage>
</organism>
<gene>
    <name evidence="2" type="ORF">DFP97_11285</name>
</gene>
<dbReference type="Proteomes" id="UP000252415">
    <property type="component" value="Unassembled WGS sequence"/>
</dbReference>
<sequence>MRTFKAENGNTLTAIDDIQASAMIRGGMTEIAGEEFSCKHCDFMTDSKGQLMTHYRSKHPKG</sequence>